<feature type="non-terminal residue" evidence="4">
    <location>
        <position position="1"/>
    </location>
</feature>
<comment type="caution">
    <text evidence="4">The sequence shown here is derived from an EMBL/GenBank/DDBJ whole genome shotgun (WGS) entry which is preliminary data.</text>
</comment>
<dbReference type="InterPro" id="IPR011990">
    <property type="entry name" value="TPR-like_helical_dom_sf"/>
</dbReference>
<evidence type="ECO:0008006" key="6">
    <source>
        <dbReference type="Google" id="ProtNLM"/>
    </source>
</evidence>
<evidence type="ECO:0000313" key="5">
    <source>
        <dbReference type="Proteomes" id="UP000547674"/>
    </source>
</evidence>
<dbReference type="InterPro" id="IPR052346">
    <property type="entry name" value="O-mannosyl-transferase_TMTC"/>
</dbReference>
<evidence type="ECO:0000256" key="3">
    <source>
        <dbReference type="PROSITE-ProRule" id="PRU00339"/>
    </source>
</evidence>
<evidence type="ECO:0000256" key="1">
    <source>
        <dbReference type="ARBA" id="ARBA00022737"/>
    </source>
</evidence>
<name>A0A7Y2E7E3_UNCEI</name>
<dbReference type="GO" id="GO:0000030">
    <property type="term" value="F:mannosyltransferase activity"/>
    <property type="evidence" value="ECO:0007669"/>
    <property type="project" value="TreeGrafter"/>
</dbReference>
<keyword evidence="2 3" id="KW-0802">TPR repeat</keyword>
<dbReference type="SUPFAM" id="SSF48452">
    <property type="entry name" value="TPR-like"/>
    <property type="match status" value="2"/>
</dbReference>
<evidence type="ECO:0000256" key="2">
    <source>
        <dbReference type="ARBA" id="ARBA00022803"/>
    </source>
</evidence>
<feature type="repeat" description="TPR" evidence="3">
    <location>
        <begin position="120"/>
        <end position="153"/>
    </location>
</feature>
<dbReference type="PROSITE" id="PS50005">
    <property type="entry name" value="TPR"/>
    <property type="match status" value="1"/>
</dbReference>
<protein>
    <recommendedName>
        <fullName evidence="6">Tetratricopeptide repeat protein</fullName>
    </recommendedName>
</protein>
<organism evidence="4 5">
    <name type="scientific">Eiseniibacteriota bacterium</name>
    <dbReference type="NCBI Taxonomy" id="2212470"/>
    <lineage>
        <taxon>Bacteria</taxon>
        <taxon>Candidatus Eiseniibacteriota</taxon>
    </lineage>
</organism>
<dbReference type="GO" id="GO:0030968">
    <property type="term" value="P:endoplasmic reticulum unfolded protein response"/>
    <property type="evidence" value="ECO:0007669"/>
    <property type="project" value="TreeGrafter"/>
</dbReference>
<proteinExistence type="predicted"/>
<dbReference type="GO" id="GO:0035269">
    <property type="term" value="P:protein O-linked glycosylation via mannose"/>
    <property type="evidence" value="ECO:0007669"/>
    <property type="project" value="TreeGrafter"/>
</dbReference>
<dbReference type="InterPro" id="IPR019734">
    <property type="entry name" value="TPR_rpt"/>
</dbReference>
<dbReference type="PANTHER" id="PTHR44227">
    <property type="match status" value="1"/>
</dbReference>
<evidence type="ECO:0000313" key="4">
    <source>
        <dbReference type="EMBL" id="NNF06536.1"/>
    </source>
</evidence>
<dbReference type="Proteomes" id="UP000547674">
    <property type="component" value="Unassembled WGS sequence"/>
</dbReference>
<sequence length="393" mass="43939">QAYDLYLRAAAYLEWGLGPTADDLRTGIGFLEEAVALDPEFALGFASLSQARSALYYVLRTNELQYAEQARIDALHAIDLNPNLAKGHLAMGLYHYRSSLDYESALLALGVARRLAPRNAEILSWTGTIKKRQAKFDEAAALLEVALSFDPRNLTILGELAVVERCRGNYALVLEYLDRSIAIKPSANAREYRASHILTSTGDTRPMREFLSQAPESFRIREDWSELLEMEGDLEGAIGHRQTLVDSSTDDSQRASQLVKLARLYWLKGNHAESQRLAAMAIPKLGEADDWVNLIHLAMAHAISGQPQDVRLQIERALATPRLQRDLLSRCRAQLVLAEVYVMNGDPAAAVRTLKERLRVTQEVSAKNLMMRPIFNSLHEREDFKALGDATKP</sequence>
<dbReference type="EMBL" id="JABDJR010000281">
    <property type="protein sequence ID" value="NNF06536.1"/>
    <property type="molecule type" value="Genomic_DNA"/>
</dbReference>
<dbReference type="AlphaFoldDB" id="A0A7Y2E7E3"/>
<reference evidence="4 5" key="1">
    <citation type="submission" date="2020-03" db="EMBL/GenBank/DDBJ databases">
        <title>Metabolic flexibility allows generalist bacteria to become dominant in a frequently disturbed ecosystem.</title>
        <authorList>
            <person name="Chen Y.-J."/>
            <person name="Leung P.M."/>
            <person name="Bay S.K."/>
            <person name="Hugenholtz P."/>
            <person name="Kessler A.J."/>
            <person name="Shelley G."/>
            <person name="Waite D.W."/>
            <person name="Cook P.L."/>
            <person name="Greening C."/>
        </authorList>
    </citation>
    <scope>NUCLEOTIDE SEQUENCE [LARGE SCALE GENOMIC DNA]</scope>
    <source>
        <strain evidence="4">SS_bin_28</strain>
    </source>
</reference>
<gene>
    <name evidence="4" type="ORF">HKN21_07225</name>
</gene>
<accession>A0A7Y2E7E3</accession>
<keyword evidence="1" id="KW-0677">Repeat</keyword>
<dbReference type="PANTHER" id="PTHR44227:SF3">
    <property type="entry name" value="PROTEIN O-MANNOSYL-TRANSFERASE TMTC4"/>
    <property type="match status" value="1"/>
</dbReference>
<dbReference type="Gene3D" id="1.25.40.10">
    <property type="entry name" value="Tetratricopeptide repeat domain"/>
    <property type="match status" value="2"/>
</dbReference>